<dbReference type="GeneID" id="24440789"/>
<dbReference type="KEGG" id="tet:TTHERM_000815089"/>
<dbReference type="EMBL" id="GG662700">
    <property type="protein sequence ID" value="EWS74347.1"/>
    <property type="molecule type" value="Genomic_DNA"/>
</dbReference>
<reference evidence="2" key="1">
    <citation type="journal article" date="2006" name="PLoS Biol.">
        <title>Macronuclear genome sequence of the ciliate Tetrahymena thermophila, a model eukaryote.</title>
        <authorList>
            <person name="Eisen J.A."/>
            <person name="Coyne R.S."/>
            <person name="Wu M."/>
            <person name="Wu D."/>
            <person name="Thiagarajan M."/>
            <person name="Wortman J.R."/>
            <person name="Badger J.H."/>
            <person name="Ren Q."/>
            <person name="Amedeo P."/>
            <person name="Jones K.M."/>
            <person name="Tallon L.J."/>
            <person name="Delcher A.L."/>
            <person name="Salzberg S.L."/>
            <person name="Silva J.C."/>
            <person name="Haas B.J."/>
            <person name="Majoros W.H."/>
            <person name="Farzad M."/>
            <person name="Carlton J.M."/>
            <person name="Smith R.K. Jr."/>
            <person name="Garg J."/>
            <person name="Pearlman R.E."/>
            <person name="Karrer K.M."/>
            <person name="Sun L."/>
            <person name="Manning G."/>
            <person name="Elde N.C."/>
            <person name="Turkewitz A.P."/>
            <person name="Asai D.J."/>
            <person name="Wilkes D.E."/>
            <person name="Wang Y."/>
            <person name="Cai H."/>
            <person name="Collins K."/>
            <person name="Stewart B.A."/>
            <person name="Lee S.R."/>
            <person name="Wilamowska K."/>
            <person name="Weinberg Z."/>
            <person name="Ruzzo W.L."/>
            <person name="Wloga D."/>
            <person name="Gaertig J."/>
            <person name="Frankel J."/>
            <person name="Tsao C.-C."/>
            <person name="Gorovsky M.A."/>
            <person name="Keeling P.J."/>
            <person name="Waller R.F."/>
            <person name="Patron N.J."/>
            <person name="Cherry J.M."/>
            <person name="Stover N.A."/>
            <person name="Krieger C.J."/>
            <person name="del Toro C."/>
            <person name="Ryder H.F."/>
            <person name="Williamson S.C."/>
            <person name="Barbeau R.A."/>
            <person name="Hamilton E.P."/>
            <person name="Orias E."/>
        </authorList>
    </citation>
    <scope>NUCLEOTIDE SEQUENCE [LARGE SCALE GENOMIC DNA]</scope>
    <source>
        <strain evidence="2">SB210</strain>
    </source>
</reference>
<evidence type="ECO:0000313" key="1">
    <source>
        <dbReference type="EMBL" id="EWS74347.1"/>
    </source>
</evidence>
<evidence type="ECO:0000313" key="2">
    <source>
        <dbReference type="Proteomes" id="UP000009168"/>
    </source>
</evidence>
<gene>
    <name evidence="1" type="ORF">TTHERM_000815089</name>
</gene>
<dbReference type="Proteomes" id="UP000009168">
    <property type="component" value="Unassembled WGS sequence"/>
</dbReference>
<protein>
    <submittedName>
        <fullName evidence="1">Uncharacterized protein</fullName>
    </submittedName>
</protein>
<organism evidence="1 2">
    <name type="scientific">Tetrahymena thermophila (strain SB210)</name>
    <dbReference type="NCBI Taxonomy" id="312017"/>
    <lineage>
        <taxon>Eukaryota</taxon>
        <taxon>Sar</taxon>
        <taxon>Alveolata</taxon>
        <taxon>Ciliophora</taxon>
        <taxon>Intramacronucleata</taxon>
        <taxon>Oligohymenophorea</taxon>
        <taxon>Hymenostomatida</taxon>
        <taxon>Tetrahymenina</taxon>
        <taxon>Tetrahymenidae</taxon>
        <taxon>Tetrahymena</taxon>
    </lineage>
</organism>
<dbReference type="InParanoid" id="W7XAI4"/>
<dbReference type="RefSeq" id="XP_012653107.1">
    <property type="nucleotide sequence ID" value="XM_012797653.1"/>
</dbReference>
<sequence>FNQFKLKMEFWYQIFEEYNQLIQSTYIESKYNIYFLIKYSNKLGYFHKNICNIRLLHIQNKLKNQTQRLHIKFVRIRQQNSRNQIYILFFICFFVCYQETNNLNNTEILNII</sequence>
<keyword evidence="2" id="KW-1185">Reference proteome</keyword>
<dbReference type="AlphaFoldDB" id="W7XAI4"/>
<name>W7XAI4_TETTS</name>
<proteinExistence type="predicted"/>
<accession>W7XAI4</accession>
<feature type="non-terminal residue" evidence="1">
    <location>
        <position position="1"/>
    </location>
</feature>